<proteinExistence type="predicted"/>
<evidence type="ECO:0000313" key="2">
    <source>
        <dbReference type="Proteomes" id="UP000315395"/>
    </source>
</evidence>
<dbReference type="KEGG" id="orz:FNH13_01850"/>
<dbReference type="InterPro" id="IPR016169">
    <property type="entry name" value="FAD-bd_PCMH_sub2"/>
</dbReference>
<reference evidence="1 2" key="1">
    <citation type="submission" date="2019-07" db="EMBL/GenBank/DDBJ databases">
        <title>complete genome sequencing of Ornithinimicrobium sp. H23M54.</title>
        <authorList>
            <person name="Bae J.-W."/>
            <person name="Lee S.-Y."/>
        </authorList>
    </citation>
    <scope>NUCLEOTIDE SEQUENCE [LARGE SCALE GENOMIC DNA]</scope>
    <source>
        <strain evidence="1 2">H23M54</strain>
    </source>
</reference>
<dbReference type="Gene3D" id="3.30.465.10">
    <property type="match status" value="1"/>
</dbReference>
<accession>A0A516G6S5</accession>
<dbReference type="OrthoDB" id="4867289at2"/>
<sequence length="197" mass="20931">MRTHDLPDPPRPVRVGSPELPGITVDDSACDPNDLSPCGAVAVTVTGDVDWQTLVTAAVTQGWPGLETLAGVTGDVADVVRVNPSEHGQTLSDVVAAVRTWDRHHDAQRTFAWSDCDFRSGGSRFVETLPDGSYRYQVLDVSLLFKQGELSAPIATAHLATLLGTTRGARVPLVEVRDALVAGAAEEAPRRPLCNGV</sequence>
<organism evidence="1 2">
    <name type="scientific">Ornithinimicrobium ciconiae</name>
    <dbReference type="NCBI Taxonomy" id="2594265"/>
    <lineage>
        <taxon>Bacteria</taxon>
        <taxon>Bacillati</taxon>
        <taxon>Actinomycetota</taxon>
        <taxon>Actinomycetes</taxon>
        <taxon>Micrococcales</taxon>
        <taxon>Ornithinimicrobiaceae</taxon>
        <taxon>Ornithinimicrobium</taxon>
    </lineage>
</organism>
<protein>
    <submittedName>
        <fullName evidence="1">Uncharacterized protein</fullName>
    </submittedName>
</protein>
<dbReference type="RefSeq" id="WP_143781882.1">
    <property type="nucleotide sequence ID" value="NZ_CP041616.1"/>
</dbReference>
<dbReference type="InterPro" id="IPR036318">
    <property type="entry name" value="FAD-bd_PCMH-like_sf"/>
</dbReference>
<name>A0A516G6S5_9MICO</name>
<dbReference type="Proteomes" id="UP000315395">
    <property type="component" value="Chromosome"/>
</dbReference>
<dbReference type="AlphaFoldDB" id="A0A516G6S5"/>
<keyword evidence="2" id="KW-1185">Reference proteome</keyword>
<dbReference type="EMBL" id="CP041616">
    <property type="protein sequence ID" value="QDO87224.1"/>
    <property type="molecule type" value="Genomic_DNA"/>
</dbReference>
<evidence type="ECO:0000313" key="1">
    <source>
        <dbReference type="EMBL" id="QDO87224.1"/>
    </source>
</evidence>
<dbReference type="SUPFAM" id="SSF56176">
    <property type="entry name" value="FAD-binding/transporter-associated domain-like"/>
    <property type="match status" value="1"/>
</dbReference>
<gene>
    <name evidence="1" type="ORF">FNH13_01850</name>
</gene>
<dbReference type="GO" id="GO:0050660">
    <property type="term" value="F:flavin adenine dinucleotide binding"/>
    <property type="evidence" value="ECO:0007669"/>
    <property type="project" value="InterPro"/>
</dbReference>